<dbReference type="Proteomes" id="UP000271098">
    <property type="component" value="Unassembled WGS sequence"/>
</dbReference>
<gene>
    <name evidence="1" type="ORF">GPUH_LOCUS4704</name>
</gene>
<evidence type="ECO:0000313" key="2">
    <source>
        <dbReference type="Proteomes" id="UP000271098"/>
    </source>
</evidence>
<proteinExistence type="predicted"/>
<evidence type="ECO:0000313" key="3">
    <source>
        <dbReference type="WBParaSite" id="GPUH_0000471101-mRNA-1"/>
    </source>
</evidence>
<dbReference type="WBParaSite" id="GPUH_0000471101-mRNA-1">
    <property type="protein sequence ID" value="GPUH_0000471101-mRNA-1"/>
    <property type="gene ID" value="GPUH_0000471101"/>
</dbReference>
<dbReference type="OrthoDB" id="5884749at2759"/>
<name>A0A183D7L3_9BILA</name>
<evidence type="ECO:0000313" key="1">
    <source>
        <dbReference type="EMBL" id="VDK46839.1"/>
    </source>
</evidence>
<dbReference type="AlphaFoldDB" id="A0A183D7L3"/>
<reference evidence="3" key="1">
    <citation type="submission" date="2016-06" db="UniProtKB">
        <authorList>
            <consortium name="WormBaseParasite"/>
        </authorList>
    </citation>
    <scope>IDENTIFICATION</scope>
</reference>
<keyword evidence="2" id="KW-1185">Reference proteome</keyword>
<dbReference type="EMBL" id="UYRT01009200">
    <property type="protein sequence ID" value="VDK46839.1"/>
    <property type="molecule type" value="Genomic_DNA"/>
</dbReference>
<reference evidence="1 2" key="2">
    <citation type="submission" date="2018-11" db="EMBL/GenBank/DDBJ databases">
        <authorList>
            <consortium name="Pathogen Informatics"/>
        </authorList>
    </citation>
    <scope>NUCLEOTIDE SEQUENCE [LARGE SCALE GENOMIC DNA]</scope>
</reference>
<accession>A0A183D7L3</accession>
<organism evidence="3">
    <name type="scientific">Gongylonema pulchrum</name>
    <dbReference type="NCBI Taxonomy" id="637853"/>
    <lineage>
        <taxon>Eukaryota</taxon>
        <taxon>Metazoa</taxon>
        <taxon>Ecdysozoa</taxon>
        <taxon>Nematoda</taxon>
        <taxon>Chromadorea</taxon>
        <taxon>Rhabditida</taxon>
        <taxon>Spirurina</taxon>
        <taxon>Spiruromorpha</taxon>
        <taxon>Spiruroidea</taxon>
        <taxon>Gongylonematidae</taxon>
        <taxon>Gongylonema</taxon>
    </lineage>
</organism>
<protein>
    <submittedName>
        <fullName evidence="1 3">Uncharacterized protein</fullName>
    </submittedName>
</protein>
<sequence>MKKTSEKLKLNNAFIKPGAAFENQQIVKPNATLQEKKAIPEQPKPKVFPVTGTTKGPKKERKLIGLIAYGIYRSRSYYSPLERRFRHVNDYDDYLVKIFEDDDYVILTKFMQLDRSFDLVASAPRDSNVLIMNRKHVEGGEDFVDMISMEKLRARAKKLWLEKEKAAYVAAQIQSWRDYPTKKFKDMNFNKF</sequence>